<reference evidence="3 4" key="1">
    <citation type="submission" date="2017-12" db="EMBL/GenBank/DDBJ databases">
        <title>Comparative genomics of Botrytis spp.</title>
        <authorList>
            <person name="Valero-Jimenez C.A."/>
            <person name="Tapia P."/>
            <person name="Veloso J."/>
            <person name="Silva-Moreno E."/>
            <person name="Staats M."/>
            <person name="Valdes J.H."/>
            <person name="Van Kan J.A.L."/>
        </authorList>
    </citation>
    <scope>NUCLEOTIDE SEQUENCE [LARGE SCALE GENOMIC DNA]</scope>
    <source>
        <strain evidence="3 4">MUCL435</strain>
    </source>
</reference>
<keyword evidence="4" id="KW-1185">Reference proteome</keyword>
<dbReference type="EMBL" id="PQXL01000628">
    <property type="protein sequence ID" value="THV44487.1"/>
    <property type="molecule type" value="Genomic_DNA"/>
</dbReference>
<dbReference type="OrthoDB" id="5772781at2759"/>
<dbReference type="InterPro" id="IPR011009">
    <property type="entry name" value="Kinase-like_dom_sf"/>
</dbReference>
<protein>
    <recommendedName>
        <fullName evidence="1">protein-ribulosamine 3-kinase</fullName>
        <ecNumber evidence="1">2.7.1.172</ecNumber>
    </recommendedName>
</protein>
<evidence type="ECO:0000256" key="2">
    <source>
        <dbReference type="ARBA" id="ARBA00048655"/>
    </source>
</evidence>
<name>A0A4S8QI21_9HELO</name>
<dbReference type="AlphaFoldDB" id="A0A4S8QI21"/>
<dbReference type="EC" id="2.7.1.172" evidence="1"/>
<accession>A0A4S8QI21</accession>
<evidence type="ECO:0000256" key="1">
    <source>
        <dbReference type="ARBA" id="ARBA00011961"/>
    </source>
</evidence>
<evidence type="ECO:0000313" key="3">
    <source>
        <dbReference type="EMBL" id="THV44487.1"/>
    </source>
</evidence>
<evidence type="ECO:0000313" key="4">
    <source>
        <dbReference type="Proteomes" id="UP000308671"/>
    </source>
</evidence>
<dbReference type="Proteomes" id="UP000308671">
    <property type="component" value="Unassembled WGS sequence"/>
</dbReference>
<dbReference type="SUPFAM" id="SSF56112">
    <property type="entry name" value="Protein kinase-like (PK-like)"/>
    <property type="match status" value="1"/>
</dbReference>
<proteinExistence type="predicted"/>
<gene>
    <name evidence="3" type="ORF">BGAL_0630g00020</name>
</gene>
<comment type="catalytic activity">
    <reaction evidence="2">
        <text>N(6)-D-ribulosyl-L-lysyl-[protein] + ATP = N(6)-(3-O-phospho-D-ribulosyl)-L-lysyl-[protein] + ADP + H(+)</text>
        <dbReference type="Rhea" id="RHEA:48432"/>
        <dbReference type="Rhea" id="RHEA-COMP:12103"/>
        <dbReference type="Rhea" id="RHEA-COMP:12104"/>
        <dbReference type="ChEBI" id="CHEBI:15378"/>
        <dbReference type="ChEBI" id="CHEBI:30616"/>
        <dbReference type="ChEBI" id="CHEBI:90418"/>
        <dbReference type="ChEBI" id="CHEBI:90420"/>
        <dbReference type="ChEBI" id="CHEBI:456216"/>
        <dbReference type="EC" id="2.7.1.172"/>
    </reaction>
    <physiologicalReaction direction="left-to-right" evidence="2">
        <dbReference type="Rhea" id="RHEA:48433"/>
    </physiologicalReaction>
</comment>
<dbReference type="PANTHER" id="PTHR12149:SF8">
    <property type="entry name" value="PROTEIN-RIBULOSAMINE 3-KINASE"/>
    <property type="match status" value="1"/>
</dbReference>
<dbReference type="GO" id="GO:0102193">
    <property type="term" value="F:protein-ribulosamine 3-kinase activity"/>
    <property type="evidence" value="ECO:0007669"/>
    <property type="project" value="UniProtKB-EC"/>
</dbReference>
<dbReference type="Gene3D" id="3.90.1200.10">
    <property type="match status" value="1"/>
</dbReference>
<comment type="caution">
    <text evidence="3">The sequence shown here is derived from an EMBL/GenBank/DDBJ whole genome shotgun (WGS) entry which is preliminary data.</text>
</comment>
<dbReference type="InterPro" id="IPR016477">
    <property type="entry name" value="Fructo-/Ketosamine-3-kinase"/>
</dbReference>
<organism evidence="3 4">
    <name type="scientific">Botrytis galanthina</name>
    <dbReference type="NCBI Taxonomy" id="278940"/>
    <lineage>
        <taxon>Eukaryota</taxon>
        <taxon>Fungi</taxon>
        <taxon>Dikarya</taxon>
        <taxon>Ascomycota</taxon>
        <taxon>Pezizomycotina</taxon>
        <taxon>Leotiomycetes</taxon>
        <taxon>Helotiales</taxon>
        <taxon>Sclerotiniaceae</taxon>
        <taxon>Botrytis</taxon>
    </lineage>
</organism>
<dbReference type="Pfam" id="PF03881">
    <property type="entry name" value="Fructosamin_kin"/>
    <property type="match status" value="1"/>
</dbReference>
<dbReference type="PANTHER" id="PTHR12149">
    <property type="entry name" value="FRUCTOSAMINE 3 KINASE-RELATED PROTEIN"/>
    <property type="match status" value="1"/>
</dbReference>
<sequence length="297" mass="33588">MEPSSALGSDLDPNILAELPEVEKLLKISGLGVSAWATKSRISTLLKDGTNQDYYLKTTAGDLGRAAINGEFESMKAIQKVVPGFIAPAIAQGSMKNEPDCHFYLGRYLPIIDELVEPSSFCEQIARLHRNSVSPNNKFGFHTVTFNGDLPQKIDYSDSWESFFADGFRHMLDINTERAGPSEELEALLPTFFEKVIPRLLRPLEGRIKPSLVHELGNWRPERNKFSKAYFNAYHTYIPKASPEEDYEDRIILYSLRFNLHAASLFPTILGFRESIIQDMTYLVEKYPEGLSPDFEA</sequence>